<gene>
    <name evidence="5" type="ORF">FA10DRAFT_264017</name>
</gene>
<keyword evidence="1" id="KW-0677">Repeat</keyword>
<protein>
    <recommendedName>
        <fullName evidence="7">Ankyrin</fullName>
    </recommendedName>
</protein>
<dbReference type="GeneID" id="37042390"/>
<keyword evidence="2 3" id="KW-0040">ANK repeat</keyword>
<dbReference type="AlphaFoldDB" id="A0A316YXI9"/>
<feature type="region of interest" description="Disordered" evidence="4">
    <location>
        <begin position="201"/>
        <end position="228"/>
    </location>
</feature>
<feature type="repeat" description="ANK" evidence="3">
    <location>
        <begin position="142"/>
        <end position="168"/>
    </location>
</feature>
<proteinExistence type="predicted"/>
<evidence type="ECO:0000256" key="3">
    <source>
        <dbReference type="PROSITE-ProRule" id="PRU00023"/>
    </source>
</evidence>
<organism evidence="5 6">
    <name type="scientific">Acaromyces ingoldii</name>
    <dbReference type="NCBI Taxonomy" id="215250"/>
    <lineage>
        <taxon>Eukaryota</taxon>
        <taxon>Fungi</taxon>
        <taxon>Dikarya</taxon>
        <taxon>Basidiomycota</taxon>
        <taxon>Ustilaginomycotina</taxon>
        <taxon>Exobasidiomycetes</taxon>
        <taxon>Exobasidiales</taxon>
        <taxon>Cryptobasidiaceae</taxon>
        <taxon>Acaromyces</taxon>
    </lineage>
</organism>
<dbReference type="RefSeq" id="XP_025380556.1">
    <property type="nucleotide sequence ID" value="XM_025520474.1"/>
</dbReference>
<dbReference type="Proteomes" id="UP000245768">
    <property type="component" value="Unassembled WGS sequence"/>
</dbReference>
<evidence type="ECO:0000313" key="5">
    <source>
        <dbReference type="EMBL" id="PWN93358.1"/>
    </source>
</evidence>
<feature type="region of interest" description="Disordered" evidence="4">
    <location>
        <begin position="111"/>
        <end position="145"/>
    </location>
</feature>
<accession>A0A316YXI9</accession>
<evidence type="ECO:0000256" key="4">
    <source>
        <dbReference type="SAM" id="MobiDB-lite"/>
    </source>
</evidence>
<dbReference type="Gene3D" id="1.25.40.20">
    <property type="entry name" value="Ankyrin repeat-containing domain"/>
    <property type="match status" value="1"/>
</dbReference>
<dbReference type="SMART" id="SM00248">
    <property type="entry name" value="ANK"/>
    <property type="match status" value="2"/>
</dbReference>
<evidence type="ECO:0000256" key="2">
    <source>
        <dbReference type="ARBA" id="ARBA00023043"/>
    </source>
</evidence>
<sequence length="228" mass="23613">MSPVAVDTEKDRTAPAATEAQVQAQAQAQASTPVPDGRPADVSALPNEALDFASRMFDLARQGSPDLLHYLSAGLPPNLTNNGGNTLLMLAAYHGHASLVRSMLELDYSGPPPGNGAGADGATTARRHSYASGPDPNQLNGKGQSPLAGAVFKGYDEVARVLVEHGADPLGGTPNADDTAKMFNKWEGEDGYKSLFEGARGRGRGVVEASEAVPDREEAARVPGQGPA</sequence>
<dbReference type="InterPro" id="IPR036770">
    <property type="entry name" value="Ankyrin_rpt-contain_sf"/>
</dbReference>
<name>A0A316YXI9_9BASI</name>
<evidence type="ECO:0000313" key="6">
    <source>
        <dbReference type="Proteomes" id="UP000245768"/>
    </source>
</evidence>
<dbReference type="Pfam" id="PF12796">
    <property type="entry name" value="Ank_2"/>
    <property type="match status" value="1"/>
</dbReference>
<dbReference type="EMBL" id="KZ819634">
    <property type="protein sequence ID" value="PWN93358.1"/>
    <property type="molecule type" value="Genomic_DNA"/>
</dbReference>
<dbReference type="InParanoid" id="A0A316YXI9"/>
<dbReference type="PANTHER" id="PTHR24134:SF9">
    <property type="entry name" value="ANKYRIN REPEAT AND SOCS BOX PROTEIN 8"/>
    <property type="match status" value="1"/>
</dbReference>
<evidence type="ECO:0008006" key="7">
    <source>
        <dbReference type="Google" id="ProtNLM"/>
    </source>
</evidence>
<dbReference type="STRING" id="215250.A0A316YXI9"/>
<dbReference type="OrthoDB" id="366390at2759"/>
<dbReference type="InterPro" id="IPR002110">
    <property type="entry name" value="Ankyrin_rpt"/>
</dbReference>
<dbReference type="SUPFAM" id="SSF48403">
    <property type="entry name" value="Ankyrin repeat"/>
    <property type="match status" value="1"/>
</dbReference>
<keyword evidence="6" id="KW-1185">Reference proteome</keyword>
<feature type="region of interest" description="Disordered" evidence="4">
    <location>
        <begin position="1"/>
        <end position="40"/>
    </location>
</feature>
<feature type="compositionally biased region" description="Low complexity" evidence="4">
    <location>
        <begin position="14"/>
        <end position="30"/>
    </location>
</feature>
<reference evidence="5 6" key="1">
    <citation type="journal article" date="2018" name="Mol. Biol. Evol.">
        <title>Broad Genomic Sampling Reveals a Smut Pathogenic Ancestry of the Fungal Clade Ustilaginomycotina.</title>
        <authorList>
            <person name="Kijpornyongpan T."/>
            <person name="Mondo S.J."/>
            <person name="Barry K."/>
            <person name="Sandor L."/>
            <person name="Lee J."/>
            <person name="Lipzen A."/>
            <person name="Pangilinan J."/>
            <person name="LaButti K."/>
            <person name="Hainaut M."/>
            <person name="Henrissat B."/>
            <person name="Grigoriev I.V."/>
            <person name="Spatafora J.W."/>
            <person name="Aime M.C."/>
        </authorList>
    </citation>
    <scope>NUCLEOTIDE SEQUENCE [LARGE SCALE GENOMIC DNA]</scope>
    <source>
        <strain evidence="5 6">MCA 4198</strain>
    </source>
</reference>
<dbReference type="PANTHER" id="PTHR24134">
    <property type="entry name" value="ANKYRIN REPEAT-CONTAINING PROTEIN DDB_G0279043"/>
    <property type="match status" value="1"/>
</dbReference>
<dbReference type="PROSITE" id="PS50088">
    <property type="entry name" value="ANK_REPEAT"/>
    <property type="match status" value="1"/>
</dbReference>
<dbReference type="PROSITE" id="PS50297">
    <property type="entry name" value="ANK_REP_REGION"/>
    <property type="match status" value="1"/>
</dbReference>
<evidence type="ECO:0000256" key="1">
    <source>
        <dbReference type="ARBA" id="ARBA00022737"/>
    </source>
</evidence>